<gene>
    <name evidence="1" type="ORF">EVA_15684</name>
</gene>
<organism evidence="1">
    <name type="scientific">gut metagenome</name>
    <dbReference type="NCBI Taxonomy" id="749906"/>
    <lineage>
        <taxon>unclassified sequences</taxon>
        <taxon>metagenomes</taxon>
        <taxon>organismal metagenomes</taxon>
    </lineage>
</organism>
<comment type="caution">
    <text evidence="1">The sequence shown here is derived from an EMBL/GenBank/DDBJ whole genome shotgun (WGS) entry which is preliminary data.</text>
</comment>
<sequence length="70" mass="8218">MENIGELHTRNKNQNIRQKVVQTVWNSGKGFPFRGEITTLFKNHRHLYVPIYIFRGQKIVSLLLGVLRDP</sequence>
<proteinExistence type="predicted"/>
<evidence type="ECO:0000313" key="1">
    <source>
        <dbReference type="EMBL" id="EJW96208.1"/>
    </source>
</evidence>
<protein>
    <submittedName>
        <fullName evidence="1">Uncharacterized protein</fullName>
    </submittedName>
</protein>
<dbReference type="EMBL" id="AMCI01005399">
    <property type="protein sequence ID" value="EJW96208.1"/>
    <property type="molecule type" value="Genomic_DNA"/>
</dbReference>
<name>J9FP23_9ZZZZ</name>
<accession>J9FP23</accession>
<reference evidence="1" key="1">
    <citation type="journal article" date="2012" name="PLoS ONE">
        <title>Gene sets for utilization of primary and secondary nutrition supplies in the distal gut of endangered iberian lynx.</title>
        <authorList>
            <person name="Alcaide M."/>
            <person name="Messina E."/>
            <person name="Richter M."/>
            <person name="Bargiela R."/>
            <person name="Peplies J."/>
            <person name="Huws S.A."/>
            <person name="Newbold C.J."/>
            <person name="Golyshin P.N."/>
            <person name="Simon M.A."/>
            <person name="Lopez G."/>
            <person name="Yakimov M.M."/>
            <person name="Ferrer M."/>
        </authorList>
    </citation>
    <scope>NUCLEOTIDE SEQUENCE</scope>
</reference>
<dbReference type="AlphaFoldDB" id="J9FP23"/>